<accession>A0A2P8EFS7</accession>
<evidence type="ECO:0008006" key="3">
    <source>
        <dbReference type="Google" id="ProtNLM"/>
    </source>
</evidence>
<dbReference type="OrthoDB" id="4793414at2"/>
<dbReference type="AlphaFoldDB" id="A0A2P8EFS7"/>
<sequence>MSTTTFDQPSSARLEDADLAAALVGDLLSRASHEKTPVVKLTDEELTVLDGTDSRQLAPRPWFTELAETSREVALGVALRGLIVRGLVVPSAVEESTGRTSLDMDDDVHAALVARRAASSVVIAERQTNHASWSKVCYLQGNDGVVEEDVSPGGLHTLWAGPVSGLADSLARFADPDDVAAQEPTRPPREVALEDVARGTAQVGPSSDSLYVTVIGHVYLDNEGASATRRLSVFAGTDAVEAASSVDDRKVVRIEEVSRPELRSAVEHLLGVVA</sequence>
<organism evidence="1 2">
    <name type="scientific">Haloactinopolyspora alba</name>
    <dbReference type="NCBI Taxonomy" id="648780"/>
    <lineage>
        <taxon>Bacteria</taxon>
        <taxon>Bacillati</taxon>
        <taxon>Actinomycetota</taxon>
        <taxon>Actinomycetes</taxon>
        <taxon>Jiangellales</taxon>
        <taxon>Jiangellaceae</taxon>
        <taxon>Haloactinopolyspora</taxon>
    </lineage>
</organism>
<dbReference type="RefSeq" id="WP_106535394.1">
    <property type="nucleotide sequence ID" value="NZ_ML142897.1"/>
</dbReference>
<keyword evidence="2" id="KW-1185">Reference proteome</keyword>
<gene>
    <name evidence="1" type="ORF">CLV30_101296</name>
</gene>
<dbReference type="EMBL" id="PYGE01000001">
    <property type="protein sequence ID" value="PSL08325.1"/>
    <property type="molecule type" value="Genomic_DNA"/>
</dbReference>
<evidence type="ECO:0000313" key="1">
    <source>
        <dbReference type="EMBL" id="PSL08325.1"/>
    </source>
</evidence>
<protein>
    <recommendedName>
        <fullName evidence="3">ESAT-6 protein secretion system EspG family protein</fullName>
    </recommendedName>
</protein>
<comment type="caution">
    <text evidence="1">The sequence shown here is derived from an EMBL/GenBank/DDBJ whole genome shotgun (WGS) entry which is preliminary data.</text>
</comment>
<dbReference type="Proteomes" id="UP000243528">
    <property type="component" value="Unassembled WGS sequence"/>
</dbReference>
<evidence type="ECO:0000313" key="2">
    <source>
        <dbReference type="Proteomes" id="UP000243528"/>
    </source>
</evidence>
<proteinExistence type="predicted"/>
<reference evidence="1 2" key="1">
    <citation type="submission" date="2018-03" db="EMBL/GenBank/DDBJ databases">
        <title>Genomic Encyclopedia of Archaeal and Bacterial Type Strains, Phase II (KMG-II): from individual species to whole genera.</title>
        <authorList>
            <person name="Goeker M."/>
        </authorList>
    </citation>
    <scope>NUCLEOTIDE SEQUENCE [LARGE SCALE GENOMIC DNA]</scope>
    <source>
        <strain evidence="1 2">DSM 45211</strain>
    </source>
</reference>
<name>A0A2P8EFS7_9ACTN</name>